<dbReference type="InterPro" id="IPR011059">
    <property type="entry name" value="Metal-dep_hydrolase_composite"/>
</dbReference>
<organism evidence="2 3">
    <name type="scientific">Fontibacillus phaseoli</name>
    <dbReference type="NCBI Taxonomy" id="1416533"/>
    <lineage>
        <taxon>Bacteria</taxon>
        <taxon>Bacillati</taxon>
        <taxon>Bacillota</taxon>
        <taxon>Bacilli</taxon>
        <taxon>Bacillales</taxon>
        <taxon>Paenibacillaceae</taxon>
        <taxon>Fontibacillus</taxon>
    </lineage>
</organism>
<dbReference type="Pfam" id="PF07969">
    <property type="entry name" value="Amidohydro_3"/>
    <property type="match status" value="1"/>
</dbReference>
<dbReference type="RefSeq" id="WP_114496718.1">
    <property type="nucleotide sequence ID" value="NZ_QPJW01000003.1"/>
</dbReference>
<dbReference type="EMBL" id="QPJW01000003">
    <property type="protein sequence ID" value="RCX20667.1"/>
    <property type="molecule type" value="Genomic_DNA"/>
</dbReference>
<dbReference type="Gene3D" id="3.10.310.70">
    <property type="match status" value="1"/>
</dbReference>
<dbReference type="AlphaFoldDB" id="A0A369BJQ0"/>
<dbReference type="Proteomes" id="UP000253090">
    <property type="component" value="Unassembled WGS sequence"/>
</dbReference>
<evidence type="ECO:0000313" key="2">
    <source>
        <dbReference type="EMBL" id="RCX20667.1"/>
    </source>
</evidence>
<evidence type="ECO:0000259" key="1">
    <source>
        <dbReference type="Pfam" id="PF07969"/>
    </source>
</evidence>
<dbReference type="Gene3D" id="3.20.20.140">
    <property type="entry name" value="Metal-dependent hydrolases"/>
    <property type="match status" value="1"/>
</dbReference>
<dbReference type="GO" id="GO:0016810">
    <property type="term" value="F:hydrolase activity, acting on carbon-nitrogen (but not peptide) bonds"/>
    <property type="evidence" value="ECO:0007669"/>
    <property type="project" value="InterPro"/>
</dbReference>
<dbReference type="SUPFAM" id="SSF51338">
    <property type="entry name" value="Composite domain of metallo-dependent hydrolases"/>
    <property type="match status" value="1"/>
</dbReference>
<reference evidence="2 3" key="1">
    <citation type="submission" date="2018-07" db="EMBL/GenBank/DDBJ databases">
        <title>Genomic Encyclopedia of Type Strains, Phase III (KMG-III): the genomes of soil and plant-associated and newly described type strains.</title>
        <authorList>
            <person name="Whitman W."/>
        </authorList>
    </citation>
    <scope>NUCLEOTIDE SEQUENCE [LARGE SCALE GENOMIC DNA]</scope>
    <source>
        <strain evidence="2 3">CECT 8333</strain>
    </source>
</reference>
<feature type="domain" description="Amidohydrolase 3" evidence="1">
    <location>
        <begin position="57"/>
        <end position="520"/>
    </location>
</feature>
<dbReference type="OrthoDB" id="9767366at2"/>
<gene>
    <name evidence="2" type="ORF">DFP94_103399</name>
</gene>
<dbReference type="Gene3D" id="2.30.40.10">
    <property type="entry name" value="Urease, subunit C, domain 1"/>
    <property type="match status" value="1"/>
</dbReference>
<protein>
    <recommendedName>
        <fullName evidence="1">Amidohydrolase 3 domain-containing protein</fullName>
    </recommendedName>
</protein>
<sequence>METASEAYADIVLMSNAVFTGLEDEARPGFVAVGGELIYAVGPKGESGKWIGPATKVHDLGNQLIMPGIHDNHVFFTGYMSMHRGLDLSKAESELEALQLLIRYAEELPEDENVYAYGWDQDSWGDLPEQALLDVVFPDRVVVAINRYKSYCWMNRIAVERYGFTPDQCSAEARASLLKEMLQDREELKSEFLEFCRMLAGRGVTSIKDIGFDNYEGLLPVLTELAANGELPLRVHFALEPVQQPLDIAFGLKCKANFNGDLLRFQGFKIMVDGVVADHTGDMLEPYADMPGVTNLRPVDYEAIEASVMEADRNGLKCTLTAEGDAAIRHAVSIFEKCRKVNGVRDARHSISDMEYPCPDDLKRMAEQDIFAEIYAQILLLNPSYEASYMAEVAGKDKEDRFYNYKGMLDAGVTVTIGTDLPLFITSVPDSLYAASARLFPDASPEGGWFPEKGMTAAEVLKAWTVNGAKHNFMENKTGTLEQGKYADIVVFDRNLLQTPPHELRSAKAVLTLFGGQITHDEINQIGEEYDF</sequence>
<name>A0A369BJQ0_9BACL</name>
<keyword evidence="3" id="KW-1185">Reference proteome</keyword>
<accession>A0A369BJQ0</accession>
<comment type="caution">
    <text evidence="2">The sequence shown here is derived from an EMBL/GenBank/DDBJ whole genome shotgun (WGS) entry which is preliminary data.</text>
</comment>
<proteinExistence type="predicted"/>
<dbReference type="SUPFAM" id="SSF51556">
    <property type="entry name" value="Metallo-dependent hydrolases"/>
    <property type="match status" value="1"/>
</dbReference>
<dbReference type="InterPro" id="IPR032466">
    <property type="entry name" value="Metal_Hydrolase"/>
</dbReference>
<dbReference type="InterPro" id="IPR013108">
    <property type="entry name" value="Amidohydro_3"/>
</dbReference>
<dbReference type="PANTHER" id="PTHR22642:SF2">
    <property type="entry name" value="PROTEIN LONG AFTER FAR-RED 3"/>
    <property type="match status" value="1"/>
</dbReference>
<evidence type="ECO:0000313" key="3">
    <source>
        <dbReference type="Proteomes" id="UP000253090"/>
    </source>
</evidence>
<dbReference type="PANTHER" id="PTHR22642">
    <property type="entry name" value="IMIDAZOLONEPROPIONASE"/>
    <property type="match status" value="1"/>
</dbReference>